<dbReference type="AlphaFoldDB" id="A0A8C9FKQ9"/>
<proteinExistence type="predicted"/>
<reference evidence="1" key="2">
    <citation type="submission" date="2025-09" db="UniProtKB">
        <authorList>
            <consortium name="Ensembl"/>
        </authorList>
    </citation>
    <scope>IDENTIFICATION</scope>
</reference>
<keyword evidence="2" id="KW-1185">Reference proteome</keyword>
<accession>A0A8C9FKQ9</accession>
<evidence type="ECO:0000313" key="1">
    <source>
        <dbReference type="Ensembl" id="ENSPSTP00000016934.1"/>
    </source>
</evidence>
<name>A0A8C9FKQ9_PAVCR</name>
<organism evidence="1 2">
    <name type="scientific">Pavo cristatus</name>
    <name type="common">Indian peafowl</name>
    <name type="synonym">Blue peafowl</name>
    <dbReference type="NCBI Taxonomy" id="9049"/>
    <lineage>
        <taxon>Eukaryota</taxon>
        <taxon>Metazoa</taxon>
        <taxon>Chordata</taxon>
        <taxon>Craniata</taxon>
        <taxon>Vertebrata</taxon>
        <taxon>Euteleostomi</taxon>
        <taxon>Archelosauria</taxon>
        <taxon>Archosauria</taxon>
        <taxon>Dinosauria</taxon>
        <taxon>Saurischia</taxon>
        <taxon>Theropoda</taxon>
        <taxon>Coelurosauria</taxon>
        <taxon>Aves</taxon>
        <taxon>Neognathae</taxon>
        <taxon>Galloanserae</taxon>
        <taxon>Galliformes</taxon>
        <taxon>Phasianidae</taxon>
        <taxon>Phasianinae</taxon>
        <taxon>Pavo</taxon>
    </lineage>
</organism>
<reference evidence="1" key="1">
    <citation type="submission" date="2025-08" db="UniProtKB">
        <authorList>
            <consortium name="Ensembl"/>
        </authorList>
    </citation>
    <scope>IDENTIFICATION</scope>
</reference>
<evidence type="ECO:0000313" key="2">
    <source>
        <dbReference type="Proteomes" id="UP000694428"/>
    </source>
</evidence>
<dbReference type="Proteomes" id="UP000694428">
    <property type="component" value="Unplaced"/>
</dbReference>
<dbReference type="Ensembl" id="ENSPSTT00000017749.1">
    <property type="protein sequence ID" value="ENSPSTP00000016934.1"/>
    <property type="gene ID" value="ENSPSTG00000012078.1"/>
</dbReference>
<sequence>SRTNRTKLIGKREMTNTSHSSEFRLRAWRSEIRSVDSSCCLLQSQHPIQSLQPPANFLPSPDKFSSSFPRIINPNEPNLVKIKQIFSKFSKGTSPQLIGLNVSLFS</sequence>
<protein>
    <submittedName>
        <fullName evidence="1">Uncharacterized protein</fullName>
    </submittedName>
</protein>